<comment type="catalytic activity">
    <reaction evidence="10">
        <text>N-terminal L-alanyl-L-prolyl-L-lysyl-[protein] + 3 S-adenosyl-L-methionine = N-terminal N,N,N-trimethyl-L-alanyl-L-prolyl-L-lysyl-[protein] + 3 S-adenosyl-L-homocysteine + 3 H(+)</text>
        <dbReference type="Rhea" id="RHEA:54712"/>
        <dbReference type="Rhea" id="RHEA-COMP:13785"/>
        <dbReference type="Rhea" id="RHEA-COMP:13971"/>
        <dbReference type="ChEBI" id="CHEBI:15378"/>
        <dbReference type="ChEBI" id="CHEBI:57856"/>
        <dbReference type="ChEBI" id="CHEBI:59789"/>
        <dbReference type="ChEBI" id="CHEBI:138057"/>
        <dbReference type="ChEBI" id="CHEBI:138315"/>
        <dbReference type="EC" id="2.1.1.244"/>
    </reaction>
</comment>
<comment type="similarity">
    <text evidence="1">Belongs to the methyltransferase superfamily. NTM1 family.</text>
</comment>
<comment type="catalytic activity">
    <reaction evidence="8">
        <text>N-terminal L-seryl-L-prolyl-L-lysyl-[protein] + 3 S-adenosyl-L-methionine = N-terminal N,N,N-trimethyl-L-seryl-L-prolyl-L-lysyl-[protein] + 3 S-adenosyl-L-homocysteine + 3 H(+)</text>
        <dbReference type="Rhea" id="RHEA:54724"/>
        <dbReference type="Rhea" id="RHEA-COMP:13789"/>
        <dbReference type="Rhea" id="RHEA-COMP:13973"/>
        <dbReference type="ChEBI" id="CHEBI:15378"/>
        <dbReference type="ChEBI" id="CHEBI:57856"/>
        <dbReference type="ChEBI" id="CHEBI:59789"/>
        <dbReference type="ChEBI" id="CHEBI:138061"/>
        <dbReference type="ChEBI" id="CHEBI:138317"/>
        <dbReference type="EC" id="2.1.1.244"/>
    </reaction>
</comment>
<dbReference type="PANTHER" id="PTHR12753:SF0">
    <property type="entry name" value="ALPHA N-TERMINAL PROTEIN METHYLTRANSFERASE 1"/>
    <property type="match status" value="1"/>
</dbReference>
<gene>
    <name evidence="12" type="ORF">PCOS0759_LOCUS4731</name>
</gene>
<protein>
    <recommendedName>
        <fullName evidence="6">Alpha N-terminal protein methyltransferase 1</fullName>
        <ecNumber evidence="5">2.1.1.244</ecNumber>
    </recommendedName>
    <alternativeName>
        <fullName evidence="7">X-Pro-Lys N-terminal protein methyltransferase 1</fullName>
    </alternativeName>
</protein>
<evidence type="ECO:0000256" key="7">
    <source>
        <dbReference type="ARBA" id="ARBA00043129"/>
    </source>
</evidence>
<reference evidence="12" key="1">
    <citation type="submission" date="2021-01" db="EMBL/GenBank/DDBJ databases">
        <authorList>
            <person name="Corre E."/>
            <person name="Pelletier E."/>
            <person name="Niang G."/>
            <person name="Scheremetjew M."/>
            <person name="Finn R."/>
            <person name="Kale V."/>
            <person name="Holt S."/>
            <person name="Cochrane G."/>
            <person name="Meng A."/>
            <person name="Brown T."/>
            <person name="Cohen L."/>
        </authorList>
    </citation>
    <scope>NUCLEOTIDE SEQUENCE</scope>
    <source>
        <strain evidence="12">WS</strain>
    </source>
</reference>
<dbReference type="InterPro" id="IPR008576">
    <property type="entry name" value="MeTrfase_NTM1"/>
</dbReference>
<evidence type="ECO:0000256" key="3">
    <source>
        <dbReference type="ARBA" id="ARBA00022679"/>
    </source>
</evidence>
<dbReference type="EC" id="2.1.1.244" evidence="5"/>
<dbReference type="Gene3D" id="3.40.50.150">
    <property type="entry name" value="Vaccinia Virus protein VP39"/>
    <property type="match status" value="1"/>
</dbReference>
<sequence>MQLQNSVDLKKAASYYQGKPATINTMLGGLHQVHQEDVSYSRQFLRKYWRESHGEIDETNSPNTCLDVGAGIGRVSKNVLINVFPRLVVDFLEPNQDFCKRAMKDLPRVNLRNLFCTVAQNFSVTVDQERQPQANVDEHVLLHVATKKHQWVLAEPYDLIWIQWAILYVEDSALIHMLSEFGSIGSRHLVIKCNTTRGDVEHLDEEDGSIIRSEKQVRMILHQSGWKVLHHTKESYRGFEDLFPVHTFGCVREA</sequence>
<evidence type="ECO:0000256" key="2">
    <source>
        <dbReference type="ARBA" id="ARBA00022603"/>
    </source>
</evidence>
<feature type="binding site" evidence="11">
    <location>
        <position position="74"/>
    </location>
    <ligand>
        <name>S-adenosyl-L-methionine</name>
        <dbReference type="ChEBI" id="CHEBI:59789"/>
    </ligand>
</feature>
<dbReference type="GO" id="GO:0032259">
    <property type="term" value="P:methylation"/>
    <property type="evidence" value="ECO:0007669"/>
    <property type="project" value="UniProtKB-KW"/>
</dbReference>
<feature type="binding site" evidence="11">
    <location>
        <position position="163"/>
    </location>
    <ligand>
        <name>S-adenosyl-L-methionine</name>
        <dbReference type="ChEBI" id="CHEBI:59789"/>
    </ligand>
</feature>
<evidence type="ECO:0000256" key="11">
    <source>
        <dbReference type="PIRSR" id="PIRSR016958-1"/>
    </source>
</evidence>
<evidence type="ECO:0000256" key="5">
    <source>
        <dbReference type="ARBA" id="ARBA00039112"/>
    </source>
</evidence>
<comment type="catalytic activity">
    <reaction evidence="9">
        <text>N-terminal L-prolyl-L-prolyl-L-lysyl-[protein] + 2 S-adenosyl-L-methionine = N-terminal N,N-dimethyl-L-prolyl-L-prolyl-L-lysyl-[protein] + 2 S-adenosyl-L-homocysteine + 2 H(+)</text>
        <dbReference type="Rhea" id="RHEA:54736"/>
        <dbReference type="Rhea" id="RHEA-COMP:13787"/>
        <dbReference type="Rhea" id="RHEA-COMP:13974"/>
        <dbReference type="ChEBI" id="CHEBI:15378"/>
        <dbReference type="ChEBI" id="CHEBI:57856"/>
        <dbReference type="ChEBI" id="CHEBI:59789"/>
        <dbReference type="ChEBI" id="CHEBI:138059"/>
        <dbReference type="ChEBI" id="CHEBI:138318"/>
        <dbReference type="EC" id="2.1.1.244"/>
    </reaction>
</comment>
<keyword evidence="3" id="KW-0808">Transferase</keyword>
<keyword evidence="4 11" id="KW-0949">S-adenosyl-L-methionine</keyword>
<keyword evidence="2" id="KW-0489">Methyltransferase</keyword>
<name>A0A7S1KQV6_9EUKA</name>
<evidence type="ECO:0000313" key="12">
    <source>
        <dbReference type="EMBL" id="CAD9081491.1"/>
    </source>
</evidence>
<dbReference type="EMBL" id="HBGD01005701">
    <property type="protein sequence ID" value="CAD9081491.1"/>
    <property type="molecule type" value="Transcribed_RNA"/>
</dbReference>
<dbReference type="InterPro" id="IPR029063">
    <property type="entry name" value="SAM-dependent_MTases_sf"/>
</dbReference>
<accession>A0A7S1KQV6</accession>
<dbReference type="GO" id="GO:0071885">
    <property type="term" value="F:N-terminal protein N-methyltransferase activity"/>
    <property type="evidence" value="ECO:0007669"/>
    <property type="project" value="UniProtKB-EC"/>
</dbReference>
<dbReference type="Pfam" id="PF05891">
    <property type="entry name" value="Methyltransf_PK"/>
    <property type="match status" value="1"/>
</dbReference>
<feature type="binding site" evidence="11">
    <location>
        <position position="69"/>
    </location>
    <ligand>
        <name>S-adenosyl-L-methionine</name>
        <dbReference type="ChEBI" id="CHEBI:59789"/>
    </ligand>
</feature>
<organism evidence="12">
    <name type="scientific">Percolomonas cosmopolitus</name>
    <dbReference type="NCBI Taxonomy" id="63605"/>
    <lineage>
        <taxon>Eukaryota</taxon>
        <taxon>Discoba</taxon>
        <taxon>Heterolobosea</taxon>
        <taxon>Tetramitia</taxon>
        <taxon>Eutetramitia</taxon>
        <taxon>Percolomonadidae</taxon>
        <taxon>Percolomonas</taxon>
    </lineage>
</organism>
<proteinExistence type="inferred from homology"/>
<dbReference type="SUPFAM" id="SSF53335">
    <property type="entry name" value="S-adenosyl-L-methionine-dependent methyltransferases"/>
    <property type="match status" value="1"/>
</dbReference>
<evidence type="ECO:0000256" key="10">
    <source>
        <dbReference type="ARBA" id="ARBA00048167"/>
    </source>
</evidence>
<evidence type="ECO:0000256" key="8">
    <source>
        <dbReference type="ARBA" id="ARBA00047306"/>
    </source>
</evidence>
<dbReference type="PANTHER" id="PTHR12753">
    <property type="entry name" value="AD-003 - RELATED"/>
    <property type="match status" value="1"/>
</dbReference>
<dbReference type="PIRSF" id="PIRSF016958">
    <property type="entry name" value="DUF858_MeTrfase_lik"/>
    <property type="match status" value="1"/>
</dbReference>
<dbReference type="AlphaFoldDB" id="A0A7S1KQV6"/>
<evidence type="ECO:0000256" key="9">
    <source>
        <dbReference type="ARBA" id="ARBA00047885"/>
    </source>
</evidence>
<evidence type="ECO:0000256" key="6">
    <source>
        <dbReference type="ARBA" id="ARBA00039449"/>
    </source>
</evidence>
<dbReference type="GO" id="GO:0005737">
    <property type="term" value="C:cytoplasm"/>
    <property type="evidence" value="ECO:0007669"/>
    <property type="project" value="TreeGrafter"/>
</dbReference>
<evidence type="ECO:0000256" key="1">
    <source>
        <dbReference type="ARBA" id="ARBA00009059"/>
    </source>
</evidence>
<evidence type="ECO:0000256" key="4">
    <source>
        <dbReference type="ARBA" id="ARBA00022691"/>
    </source>
</evidence>